<reference evidence="1 2" key="1">
    <citation type="submission" date="2018-08" db="EMBL/GenBank/DDBJ databases">
        <title>A genome reference for cultivated species of the human gut microbiota.</title>
        <authorList>
            <person name="Zou Y."/>
            <person name="Xue W."/>
            <person name="Luo G."/>
        </authorList>
    </citation>
    <scope>NUCLEOTIDE SEQUENCE [LARGE SCALE GENOMIC DNA]</scope>
    <source>
        <strain evidence="1 2">OF03-3</strain>
    </source>
</reference>
<evidence type="ECO:0000313" key="2">
    <source>
        <dbReference type="Proteomes" id="UP000285604"/>
    </source>
</evidence>
<comment type="caution">
    <text evidence="1">The sequence shown here is derived from an EMBL/GenBank/DDBJ whole genome shotgun (WGS) entry which is preliminary data.</text>
</comment>
<dbReference type="SUPFAM" id="SSF82171">
    <property type="entry name" value="DPP6 N-terminal domain-like"/>
    <property type="match status" value="1"/>
</dbReference>
<dbReference type="Gene3D" id="2.120.10.30">
    <property type="entry name" value="TolB, C-terminal domain"/>
    <property type="match status" value="1"/>
</dbReference>
<dbReference type="AlphaFoldDB" id="A0AA92UQ75"/>
<evidence type="ECO:0000313" key="1">
    <source>
        <dbReference type="EMBL" id="RGX96103.1"/>
    </source>
</evidence>
<dbReference type="InterPro" id="IPR011659">
    <property type="entry name" value="WD40"/>
</dbReference>
<organism evidence="1 2">
    <name type="scientific">Segatella copri</name>
    <dbReference type="NCBI Taxonomy" id="165179"/>
    <lineage>
        <taxon>Bacteria</taxon>
        <taxon>Pseudomonadati</taxon>
        <taxon>Bacteroidota</taxon>
        <taxon>Bacteroidia</taxon>
        <taxon>Bacteroidales</taxon>
        <taxon>Prevotellaceae</taxon>
        <taxon>Segatella</taxon>
    </lineage>
</organism>
<gene>
    <name evidence="1" type="ORF">DXA63_06005</name>
</gene>
<protein>
    <submittedName>
        <fullName evidence="1">Uncharacterized protein</fullName>
    </submittedName>
</protein>
<accession>A0AA92UQ75</accession>
<dbReference type="EMBL" id="QSCI01000018">
    <property type="protein sequence ID" value="RGX96103.1"/>
    <property type="molecule type" value="Genomic_DNA"/>
</dbReference>
<dbReference type="Proteomes" id="UP000285604">
    <property type="component" value="Unassembled WGS sequence"/>
</dbReference>
<dbReference type="InterPro" id="IPR011042">
    <property type="entry name" value="6-blade_b-propeller_TolB-like"/>
</dbReference>
<dbReference type="Pfam" id="PF07676">
    <property type="entry name" value="PD40"/>
    <property type="match status" value="2"/>
</dbReference>
<proteinExistence type="predicted"/>
<sequence length="246" mass="28572">MGTYKPIEVYHDFSNIVILNTRNNQLETDQKLMTPDWLEIFPAFSADGNTLYYSTSKACRVPAEYLKVKCSLVSIPFDARTGKFGEKVDTLLNGPKTNMSYVLARPSYDGKWLMYTQCSRSNFPIVQPDADLWMMNLKTRQTYPLTAVNSKMSESYHNWSSNSHWFVFVSKRGNGNYTRLYISSIDDKGKATKPFLLPQRNPWKYYHGLFDAYNVPDFTKTKVELDIKETRNQIFSDDRPKVTVRE</sequence>
<name>A0AA92UQ75_9BACT</name>